<dbReference type="EMBL" id="CADCTR010002331">
    <property type="protein sequence ID" value="CAA9346657.1"/>
    <property type="molecule type" value="Genomic_DNA"/>
</dbReference>
<reference evidence="1" key="1">
    <citation type="submission" date="2020-02" db="EMBL/GenBank/DDBJ databases">
        <authorList>
            <person name="Meier V. D."/>
        </authorList>
    </citation>
    <scope>NUCLEOTIDE SEQUENCE</scope>
    <source>
        <strain evidence="1">AVDCRST_MAG93</strain>
    </source>
</reference>
<name>A0A6J4M0E8_9CHLR</name>
<organism evidence="1">
    <name type="scientific">uncultured Chloroflexia bacterium</name>
    <dbReference type="NCBI Taxonomy" id="1672391"/>
    <lineage>
        <taxon>Bacteria</taxon>
        <taxon>Bacillati</taxon>
        <taxon>Chloroflexota</taxon>
        <taxon>Chloroflexia</taxon>
        <taxon>environmental samples</taxon>
    </lineage>
</organism>
<sequence length="736" mass="81274">MTPQPLDAARLISELTAEAVRASVGSVGMLVRDVPEPDPGHLLTKLDLVRRDEGVDLRVAYLRSGGERVIADLGLDATYFSHEIERAEGWRNERALAALIVVVAHGDEAKLSSLAEFTIVTSRDLKRILVERAIGEEAGQTEVLGHWWMLLGGDDGIGLGQLIDYYLALSGKTGNDFIKASSREISLLGLLPDLNLFDDPRQASIKARLRINQDLTRRLQMLTPQDRQKITQSILGEKEPDRKERLQSGLDQLHRTRWGGEGMKGLSLQLAEELVKAPKRRPNGTKRPSEKASEAAARALLDDTAAGQLDGVMTELRKAVDQFDETQLRPQSIRIVPPEGGSETIALARPDVINFMKKLLDEGVYGGLVQVAESPDLEDALRRFNSEWHVIARWDRESVLEFLNYFAEIPEGKGLVDRFLAYDRARSGVLPMIGVLATEPLLAAAHPETRAKLSDLIDKYEALIDFSDRLHGTLFEAYGAEVNDALAHLLLTDTTLVQTAGKTYAILSPTHPLYLWHYVRYSQIVSEQQELLGAKDRELVVQAAGHLPNFLTSVYVPPAAVGTGKSLTYLGKLGSLPYFGEQVESSLAEDGVGAVRSVLETQLALEPFSRHGFRLALVNPPNAGAYLSLLANLADDGLLTGAHLTVYRRPRANESADLRIDEDQEDHVAATFHTLAPGRRFTFDVKPLFERDLAPKDAESFHSIVVFDQSSGKLNQVKPATHPLQPLALPQKLRYR</sequence>
<proteinExistence type="predicted"/>
<accession>A0A6J4M0E8</accession>
<dbReference type="AlphaFoldDB" id="A0A6J4M0E8"/>
<protein>
    <submittedName>
        <fullName evidence="1">Uncharacterized protein</fullName>
    </submittedName>
</protein>
<evidence type="ECO:0000313" key="1">
    <source>
        <dbReference type="EMBL" id="CAA9346657.1"/>
    </source>
</evidence>
<gene>
    <name evidence="1" type="ORF">AVDCRST_MAG93-6923</name>
</gene>
<feature type="non-terminal residue" evidence="1">
    <location>
        <position position="736"/>
    </location>
</feature>